<evidence type="ECO:0000313" key="3">
    <source>
        <dbReference type="EMBL" id="GAA4334567.1"/>
    </source>
</evidence>
<dbReference type="Gene3D" id="3.40.190.10">
    <property type="entry name" value="Periplasmic binding protein-like II"/>
    <property type="match status" value="1"/>
</dbReference>
<dbReference type="PANTHER" id="PTHR42928">
    <property type="entry name" value="TRICARBOXYLATE-BINDING PROTEIN"/>
    <property type="match status" value="1"/>
</dbReference>
<dbReference type="Gene3D" id="3.40.190.150">
    <property type="entry name" value="Bordetella uptake gene, domain 1"/>
    <property type="match status" value="1"/>
</dbReference>
<dbReference type="SUPFAM" id="SSF53850">
    <property type="entry name" value="Periplasmic binding protein-like II"/>
    <property type="match status" value="1"/>
</dbReference>
<dbReference type="PANTHER" id="PTHR42928:SF5">
    <property type="entry name" value="BLR1237 PROTEIN"/>
    <property type="match status" value="1"/>
</dbReference>
<keyword evidence="4" id="KW-1185">Reference proteome</keyword>
<keyword evidence="2" id="KW-0732">Signal</keyword>
<dbReference type="CDD" id="cd07012">
    <property type="entry name" value="PBP2_Bug_TTT"/>
    <property type="match status" value="1"/>
</dbReference>
<reference evidence="4" key="1">
    <citation type="journal article" date="2019" name="Int. J. Syst. Evol. Microbiol.">
        <title>The Global Catalogue of Microorganisms (GCM) 10K type strain sequencing project: providing services to taxonomists for standard genome sequencing and annotation.</title>
        <authorList>
            <consortium name="The Broad Institute Genomics Platform"/>
            <consortium name="The Broad Institute Genome Sequencing Center for Infectious Disease"/>
            <person name="Wu L."/>
            <person name="Ma J."/>
        </authorList>
    </citation>
    <scope>NUCLEOTIDE SEQUENCE [LARGE SCALE GENOMIC DNA]</scope>
    <source>
        <strain evidence="4">JCM 17804</strain>
    </source>
</reference>
<dbReference type="PIRSF" id="PIRSF017082">
    <property type="entry name" value="YflP"/>
    <property type="match status" value="1"/>
</dbReference>
<comment type="caution">
    <text evidence="3">The sequence shown here is derived from an EMBL/GenBank/DDBJ whole genome shotgun (WGS) entry which is preliminary data.</text>
</comment>
<evidence type="ECO:0000256" key="1">
    <source>
        <dbReference type="ARBA" id="ARBA00006987"/>
    </source>
</evidence>
<feature type="chain" id="PRO_5046139609" evidence="2">
    <location>
        <begin position="28"/>
        <end position="323"/>
    </location>
</feature>
<name>A0ABP8H5B2_9BURK</name>
<gene>
    <name evidence="3" type="ORF">GCM10023165_10470</name>
</gene>
<organism evidence="3 4">
    <name type="scientific">Variovorax defluvii</name>
    <dbReference type="NCBI Taxonomy" id="913761"/>
    <lineage>
        <taxon>Bacteria</taxon>
        <taxon>Pseudomonadati</taxon>
        <taxon>Pseudomonadota</taxon>
        <taxon>Betaproteobacteria</taxon>
        <taxon>Burkholderiales</taxon>
        <taxon>Comamonadaceae</taxon>
        <taxon>Variovorax</taxon>
    </lineage>
</organism>
<protein>
    <submittedName>
        <fullName evidence="3">Tripartite tricarboxylate transporter substrate binding protein</fullName>
    </submittedName>
</protein>
<evidence type="ECO:0000256" key="2">
    <source>
        <dbReference type="SAM" id="SignalP"/>
    </source>
</evidence>
<dbReference type="Proteomes" id="UP001500975">
    <property type="component" value="Unassembled WGS sequence"/>
</dbReference>
<dbReference type="InterPro" id="IPR042100">
    <property type="entry name" value="Bug_dom1"/>
</dbReference>
<proteinExistence type="inferred from homology"/>
<feature type="signal peptide" evidence="2">
    <location>
        <begin position="1"/>
        <end position="27"/>
    </location>
</feature>
<evidence type="ECO:0000313" key="4">
    <source>
        <dbReference type="Proteomes" id="UP001500975"/>
    </source>
</evidence>
<dbReference type="RefSeq" id="WP_345536362.1">
    <property type="nucleotide sequence ID" value="NZ_BAABGJ010000009.1"/>
</dbReference>
<dbReference type="Pfam" id="PF03401">
    <property type="entry name" value="TctC"/>
    <property type="match status" value="1"/>
</dbReference>
<sequence length="323" mass="33170">MFQNMLIERCIVGVAFAALGSAALAQAYPSKPIRLIVPWPAGGAADAVGRAVAEGLRVELGQSVVVDNIAGAGGNIGTQQFVRQPADGYTLLLATSSTNSANPYLYKKTGFDPLKDFAPVASLGIIPSVMVVAAASPFKSPQDIVQAAKAAPGKLSCASGGVGNSAHLAGELFKSIAKVDVIHVPYKGSSPALTDVMAGQVDYMLDTGAYGQIKGGKIRAIAVASGKRHPMLPSVPTFEELGIKGMTMNAWYGVAAPAGTPAPVVDKVNAAVQAAFKSGELGKRLTDLGAELRPADAAGFAAFWKSELDRYSGLVKLTGATLD</sequence>
<comment type="similarity">
    <text evidence="1">Belongs to the UPF0065 (bug) family.</text>
</comment>
<dbReference type="EMBL" id="BAABGJ010000009">
    <property type="protein sequence ID" value="GAA4334567.1"/>
    <property type="molecule type" value="Genomic_DNA"/>
</dbReference>
<accession>A0ABP8H5B2</accession>
<dbReference type="InterPro" id="IPR005064">
    <property type="entry name" value="BUG"/>
</dbReference>